<organism evidence="9 10">
    <name type="scientific">Leeuwenhoekiella blandensis (strain CECT 7118 / CCUG 51940 / KCTC 22103 / MED217)</name>
    <name type="common">Flavobacterium sp. (strain MED217)</name>
    <dbReference type="NCBI Taxonomy" id="398720"/>
    <lineage>
        <taxon>Bacteria</taxon>
        <taxon>Pseudomonadati</taxon>
        <taxon>Bacteroidota</taxon>
        <taxon>Flavobacteriia</taxon>
        <taxon>Flavobacteriales</taxon>
        <taxon>Flavobacteriaceae</taxon>
        <taxon>Leeuwenhoekiella</taxon>
    </lineage>
</organism>
<comment type="caution">
    <text evidence="9">The sequence shown here is derived from an EMBL/GenBank/DDBJ whole genome shotgun (WGS) entry which is preliminary data.</text>
</comment>
<evidence type="ECO:0000256" key="1">
    <source>
        <dbReference type="ARBA" id="ARBA00004651"/>
    </source>
</evidence>
<dbReference type="eggNOG" id="COG2323">
    <property type="taxonomic scope" value="Bacteria"/>
</dbReference>
<evidence type="ECO:0000259" key="8">
    <source>
        <dbReference type="Pfam" id="PF04239"/>
    </source>
</evidence>
<dbReference type="GO" id="GO:0005886">
    <property type="term" value="C:plasma membrane"/>
    <property type="evidence" value="ECO:0007669"/>
    <property type="project" value="UniProtKB-SubCell"/>
</dbReference>
<protein>
    <recommendedName>
        <fullName evidence="8">YetF C-terminal domain-containing protein</fullName>
    </recommendedName>
</protein>
<evidence type="ECO:0000256" key="6">
    <source>
        <dbReference type="ARBA" id="ARBA00023136"/>
    </source>
</evidence>
<feature type="transmembrane region" description="Helical" evidence="7">
    <location>
        <begin position="16"/>
        <end position="35"/>
    </location>
</feature>
<keyword evidence="3" id="KW-1003">Cell membrane</keyword>
<evidence type="ECO:0000256" key="7">
    <source>
        <dbReference type="SAM" id="Phobius"/>
    </source>
</evidence>
<evidence type="ECO:0000256" key="5">
    <source>
        <dbReference type="ARBA" id="ARBA00022989"/>
    </source>
</evidence>
<comment type="subcellular location">
    <subcellularLocation>
        <location evidence="1">Cell membrane</location>
        <topology evidence="1">Multi-pass membrane protein</topology>
    </subcellularLocation>
</comment>
<feature type="domain" description="YetF C-terminal" evidence="8">
    <location>
        <begin position="91"/>
        <end position="163"/>
    </location>
</feature>
<dbReference type="Gene3D" id="3.30.240.20">
    <property type="entry name" value="bsu07140 like domains"/>
    <property type="match status" value="1"/>
</dbReference>
<keyword evidence="10" id="KW-1185">Reference proteome</keyword>
<dbReference type="OrthoDB" id="9793799at2"/>
<evidence type="ECO:0000256" key="3">
    <source>
        <dbReference type="ARBA" id="ARBA00022475"/>
    </source>
</evidence>
<gene>
    <name evidence="9" type="ORF">MED217_14285</name>
</gene>
<dbReference type="InterPro" id="IPR007353">
    <property type="entry name" value="DUF421"/>
</dbReference>
<keyword evidence="4 7" id="KW-0812">Transmembrane</keyword>
<dbReference type="EMBL" id="AANC01000001">
    <property type="protein sequence ID" value="EAQ50718.1"/>
    <property type="molecule type" value="Genomic_DNA"/>
</dbReference>
<dbReference type="AlphaFoldDB" id="A3XGN1"/>
<evidence type="ECO:0000313" key="9">
    <source>
        <dbReference type="EMBL" id="EAQ50718.1"/>
    </source>
</evidence>
<dbReference type="HOGENOM" id="CLU_077149_3_3_10"/>
<dbReference type="STRING" id="398720.MED217_14285"/>
<dbReference type="PANTHER" id="PTHR34582">
    <property type="entry name" value="UPF0702 TRANSMEMBRANE PROTEIN YCAP"/>
    <property type="match status" value="1"/>
</dbReference>
<evidence type="ECO:0000256" key="2">
    <source>
        <dbReference type="ARBA" id="ARBA00006448"/>
    </source>
</evidence>
<feature type="transmembrane region" description="Helical" evidence="7">
    <location>
        <begin position="67"/>
        <end position="85"/>
    </location>
</feature>
<proteinExistence type="inferred from homology"/>
<reference evidence="9 10" key="1">
    <citation type="journal article" date="2007" name="Nature">
        <title>Light stimulates growth of proteorhodopsin-containing marine Flavobacteria.</title>
        <authorList>
            <person name="Gomez-Consarnau L."/>
            <person name="Gonzalez J.M."/>
            <person name="Coll-Llado M."/>
            <person name="Gourdon P."/>
            <person name="Pascher T."/>
            <person name="Neutze R."/>
            <person name="Pedros-Alio C."/>
            <person name="Pinhassi J."/>
        </authorList>
    </citation>
    <scope>NUCLEOTIDE SEQUENCE [LARGE SCALE GENOMIC DNA]</scope>
    <source>
        <strain evidence="9 10">MED217</strain>
    </source>
</reference>
<comment type="similarity">
    <text evidence="2">Belongs to the UPF0702 family.</text>
</comment>
<dbReference type="RefSeq" id="WP_009781210.1">
    <property type="nucleotide sequence ID" value="NZ_CH672395.1"/>
</dbReference>
<keyword evidence="5 7" id="KW-1133">Transmembrane helix</keyword>
<accession>A3XGN1</accession>
<dbReference type="InterPro" id="IPR023090">
    <property type="entry name" value="UPF0702_alpha/beta_dom_sf"/>
</dbReference>
<dbReference type="Proteomes" id="UP000001601">
    <property type="component" value="Unassembled WGS sequence"/>
</dbReference>
<sequence>METSYFFKNLNMVPEVFLGTLFIFLLVVILTRIFGLKSFSKMTGFDFVITVAIGNIIGMSINSSKPAILLGAFILLALFSLNYAVTLLRFKSKKAEDLIDNDPLLLMENGEVLEENMKASKVTQAELQSKLREANVIRLNQVKAVILETTGEISVLHTNDANITIEDYILGDVARSRS</sequence>
<evidence type="ECO:0000313" key="10">
    <source>
        <dbReference type="Proteomes" id="UP000001601"/>
    </source>
</evidence>
<dbReference type="Pfam" id="PF04239">
    <property type="entry name" value="DUF421"/>
    <property type="match status" value="1"/>
</dbReference>
<dbReference type="PANTHER" id="PTHR34582:SF6">
    <property type="entry name" value="UPF0702 TRANSMEMBRANE PROTEIN YCAP"/>
    <property type="match status" value="1"/>
</dbReference>
<evidence type="ECO:0000256" key="4">
    <source>
        <dbReference type="ARBA" id="ARBA00022692"/>
    </source>
</evidence>
<keyword evidence="6 7" id="KW-0472">Membrane</keyword>
<name>A3XGN1_LEEBM</name>